<dbReference type="InterPro" id="IPR015942">
    <property type="entry name" value="Asp/Glu/hydantoin_racemase"/>
</dbReference>
<organism evidence="2">
    <name type="scientific">marine sediment metagenome</name>
    <dbReference type="NCBI Taxonomy" id="412755"/>
    <lineage>
        <taxon>unclassified sequences</taxon>
        <taxon>metagenomes</taxon>
        <taxon>ecological metagenomes</taxon>
    </lineage>
</organism>
<dbReference type="Gene3D" id="3.40.50.12500">
    <property type="match status" value="1"/>
</dbReference>
<accession>X1KQF1</accession>
<proteinExistence type="inferred from homology"/>
<dbReference type="Pfam" id="PF01177">
    <property type="entry name" value="Asp_Glu_race"/>
    <property type="match status" value="1"/>
</dbReference>
<gene>
    <name evidence="2" type="ORF">S06H3_03472</name>
</gene>
<name>X1KQF1_9ZZZZ</name>
<evidence type="ECO:0000313" key="2">
    <source>
        <dbReference type="EMBL" id="GAH92374.1"/>
    </source>
</evidence>
<reference evidence="2" key="1">
    <citation type="journal article" date="2014" name="Front. Microbiol.">
        <title>High frequency of phylogenetically diverse reductive dehalogenase-homologous genes in deep subseafloor sedimentary metagenomes.</title>
        <authorList>
            <person name="Kawai M."/>
            <person name="Futagami T."/>
            <person name="Toyoda A."/>
            <person name="Takaki Y."/>
            <person name="Nishi S."/>
            <person name="Hori S."/>
            <person name="Arai W."/>
            <person name="Tsubouchi T."/>
            <person name="Morono Y."/>
            <person name="Uchiyama I."/>
            <person name="Ito T."/>
            <person name="Fujiyama A."/>
            <person name="Inagaki F."/>
            <person name="Takami H."/>
        </authorList>
    </citation>
    <scope>NUCLEOTIDE SEQUENCE</scope>
    <source>
        <strain evidence="2">Expedition CK06-06</strain>
    </source>
</reference>
<evidence type="ECO:0008006" key="3">
    <source>
        <dbReference type="Google" id="ProtNLM"/>
    </source>
</evidence>
<dbReference type="PANTHER" id="PTHR28047:SF5">
    <property type="entry name" value="PROTEIN DCG1"/>
    <property type="match status" value="1"/>
</dbReference>
<dbReference type="InterPro" id="IPR052186">
    <property type="entry name" value="Hydantoin_racemase-like"/>
</dbReference>
<dbReference type="PANTHER" id="PTHR28047">
    <property type="entry name" value="PROTEIN DCG1"/>
    <property type="match status" value="1"/>
</dbReference>
<sequence length="258" mass="29311">MTVQDRILWINPGLPLDGLNRQFEALLEKGKRKGTEVKIVSTGRGPRDLEYRYYEALVIPDILHKIKEAEKEGYDAAIIGCFYDPGLQAAREIADIVIVAPAEASMHLAATLGSKFSIIIGREKWILQMAENVRNYGMELRLSSFKSINLRVSEMQADKARTMGRMHQAAREAVEEDLAEVIIPGCTMEYGFFQDLQSSLKVPVIDPIIAAFKYAEFLCELKKRFGWGHSKRGDYERPPNNQILSWKLQEQYGVDGLW</sequence>
<dbReference type="GO" id="GO:0047661">
    <property type="term" value="F:amino-acid racemase activity"/>
    <property type="evidence" value="ECO:0007669"/>
    <property type="project" value="InterPro"/>
</dbReference>
<comment type="similarity">
    <text evidence="1">Belongs to the HyuE racemase family.</text>
</comment>
<protein>
    <recommendedName>
        <fullName evidence="3">Hydantoin racemase</fullName>
    </recommendedName>
</protein>
<evidence type="ECO:0000256" key="1">
    <source>
        <dbReference type="ARBA" id="ARBA00038414"/>
    </source>
</evidence>
<dbReference type="AlphaFoldDB" id="X1KQF1"/>
<dbReference type="InterPro" id="IPR053714">
    <property type="entry name" value="Iso_Racemase_Enz_sf"/>
</dbReference>
<comment type="caution">
    <text evidence="2">The sequence shown here is derived from an EMBL/GenBank/DDBJ whole genome shotgun (WGS) entry which is preliminary data.</text>
</comment>
<dbReference type="EMBL" id="BARV01001133">
    <property type="protein sequence ID" value="GAH92374.1"/>
    <property type="molecule type" value="Genomic_DNA"/>
</dbReference>